<feature type="coiled-coil region" evidence="1">
    <location>
        <begin position="129"/>
        <end position="156"/>
    </location>
</feature>
<evidence type="ECO:0000256" key="1">
    <source>
        <dbReference type="SAM" id="Coils"/>
    </source>
</evidence>
<comment type="caution">
    <text evidence="3">The sequence shown here is derived from an EMBL/GenBank/DDBJ whole genome shotgun (WGS) entry which is preliminary data.</text>
</comment>
<dbReference type="Proteomes" id="UP000237631">
    <property type="component" value="Unassembled WGS sequence"/>
</dbReference>
<name>A0A2S6C4K6_9PEZI</name>
<dbReference type="InterPro" id="IPR010730">
    <property type="entry name" value="HET"/>
</dbReference>
<dbReference type="PANTHER" id="PTHR24148:SF73">
    <property type="entry name" value="HET DOMAIN PROTEIN (AFU_ORTHOLOGUE AFUA_8G01020)"/>
    <property type="match status" value="1"/>
</dbReference>
<dbReference type="STRING" id="357750.A0A2S6C4K6"/>
<feature type="domain" description="Heterokaryon incompatibility" evidence="2">
    <location>
        <begin position="75"/>
        <end position="194"/>
    </location>
</feature>
<reference evidence="4" key="1">
    <citation type="journal article" date="2017" name="bioRxiv">
        <title>Conservation of a gene cluster reveals novel cercosporin biosynthetic mechanisms and extends production to the genus Colletotrichum.</title>
        <authorList>
            <person name="de Jonge R."/>
            <person name="Ebert M.K."/>
            <person name="Huitt-Roehl C.R."/>
            <person name="Pal P."/>
            <person name="Suttle J.C."/>
            <person name="Spanner R.E."/>
            <person name="Neubauer J.D."/>
            <person name="Jurick W.M.II."/>
            <person name="Stott K.A."/>
            <person name="Secor G.A."/>
            <person name="Thomma B.P.H.J."/>
            <person name="Van de Peer Y."/>
            <person name="Townsend C.A."/>
            <person name="Bolton M.D."/>
        </authorList>
    </citation>
    <scope>NUCLEOTIDE SEQUENCE [LARGE SCALE GENOMIC DNA]</scope>
    <source>
        <strain evidence="4">CBS538.71</strain>
    </source>
</reference>
<organism evidence="3 4">
    <name type="scientific">Cercospora berteroae</name>
    <dbReference type="NCBI Taxonomy" id="357750"/>
    <lineage>
        <taxon>Eukaryota</taxon>
        <taxon>Fungi</taxon>
        <taxon>Dikarya</taxon>
        <taxon>Ascomycota</taxon>
        <taxon>Pezizomycotina</taxon>
        <taxon>Dothideomycetes</taxon>
        <taxon>Dothideomycetidae</taxon>
        <taxon>Mycosphaerellales</taxon>
        <taxon>Mycosphaerellaceae</taxon>
        <taxon>Cercospora</taxon>
    </lineage>
</organism>
<accession>A0A2S6C4K6</accession>
<dbReference type="PANTHER" id="PTHR24148">
    <property type="entry name" value="ANKYRIN REPEAT DOMAIN-CONTAINING PROTEIN 39 HOMOLOG-RELATED"/>
    <property type="match status" value="1"/>
</dbReference>
<dbReference type="Pfam" id="PF26639">
    <property type="entry name" value="Het-6_barrel"/>
    <property type="match status" value="1"/>
</dbReference>
<evidence type="ECO:0000313" key="3">
    <source>
        <dbReference type="EMBL" id="PPJ54667.1"/>
    </source>
</evidence>
<proteinExistence type="predicted"/>
<protein>
    <recommendedName>
        <fullName evidence="2">Heterokaryon incompatibility domain-containing protein</fullName>
    </recommendedName>
</protein>
<gene>
    <name evidence="3" type="ORF">CBER1_06004</name>
</gene>
<dbReference type="AlphaFoldDB" id="A0A2S6C4K6"/>
<dbReference type="InterPro" id="IPR052895">
    <property type="entry name" value="HetReg/Transcr_Mod"/>
</dbReference>
<keyword evidence="1" id="KW-0175">Coiled coil</keyword>
<evidence type="ECO:0000313" key="4">
    <source>
        <dbReference type="Proteomes" id="UP000237631"/>
    </source>
</evidence>
<dbReference type="OrthoDB" id="5386682at2759"/>
<dbReference type="Pfam" id="PF06985">
    <property type="entry name" value="HET"/>
    <property type="match status" value="1"/>
</dbReference>
<sequence>MQKSPHLLAGTEIYRPPCTELQQIRLLTILPGSGGEELRCHRGTASRHHDLRPSYATISYAGGDRNCPSQQFCCEHDERLVWIDAVCINQNDVSERGAQVSSMGSIYMNGAKNLVFWSNDEEDVAETAISTWNRTYRDAERLIEDLSSEYQKKLRAGYVPVDWKLDVILTEQDMAVLEALCGLPCFRRLWVGQEAAFAFQSTCYWGSMRFPLPIALLVGAVVSHTRFAQRHTPLLLEYGSYRAARMRTLEGFMWREPRSQGLYWERFTEYLEGFSASEPRDRVYAAVQLYLQWNHMLQVPSLLVSDDGKSVSEAYRDATRFILGHGGQGGMTQLGRTLHRSSQDLAVERNGFTSWTIAFDRTFDVEFDPVPFGGALNASYEKNSAHADVHPEILNDPDPDLVIIKALLIDTVTTTTEFFAWTDANDHAQVKRVLKTLQSWAKRATIAEMLTAHMYEGYKFHFNDSSERLESDHLFRRYVFTLDRMPPRSWELHDGSTRKERHAAEFGLSFGRLASNRRFLLTRDRKIGCGPKLMQEGDVVFVAKGANEAWILRPFKEKDYWRFVGEAYVHYPMHVEIFDQEEIMVI</sequence>
<keyword evidence="4" id="KW-1185">Reference proteome</keyword>
<evidence type="ECO:0000259" key="2">
    <source>
        <dbReference type="Pfam" id="PF06985"/>
    </source>
</evidence>
<dbReference type="EMBL" id="PNEN01000558">
    <property type="protein sequence ID" value="PPJ54667.1"/>
    <property type="molecule type" value="Genomic_DNA"/>
</dbReference>